<dbReference type="Proteomes" id="UP000198811">
    <property type="component" value="Unassembled WGS sequence"/>
</dbReference>
<accession>A0ABY0QLM3</accession>
<sequence length="62" mass="7054">MMFEENGPALSFTSEFRLNSYGEPIAAIKAYPMSPYMACCKDKLKQDIINYVLRSAKNVDNQ</sequence>
<protein>
    <submittedName>
        <fullName evidence="1">Uncharacterized protein</fullName>
    </submittedName>
</protein>
<reference evidence="1 2" key="1">
    <citation type="submission" date="2016-10" db="EMBL/GenBank/DDBJ databases">
        <authorList>
            <person name="Varghese N."/>
            <person name="Submissions S."/>
        </authorList>
    </citation>
    <scope>NUCLEOTIDE SEQUENCE [LARGE SCALE GENOMIC DNA]</scope>
    <source>
        <strain evidence="1 2">NLAE-zl-C224</strain>
    </source>
</reference>
<comment type="caution">
    <text evidence="1">The sequence shown here is derived from an EMBL/GenBank/DDBJ whole genome shotgun (WGS) entry which is preliminary data.</text>
</comment>
<gene>
    <name evidence="1" type="ORF">SAMN05216497_11049</name>
</gene>
<evidence type="ECO:0000313" key="1">
    <source>
        <dbReference type="EMBL" id="SDL17240.1"/>
    </source>
</evidence>
<keyword evidence="2" id="KW-1185">Reference proteome</keyword>
<dbReference type="RefSeq" id="WP_242868120.1">
    <property type="nucleotide sequence ID" value="NZ_FNGL01000010.1"/>
</dbReference>
<proteinExistence type="predicted"/>
<dbReference type="EMBL" id="FNGL01000010">
    <property type="protein sequence ID" value="SDL17240.1"/>
    <property type="molecule type" value="Genomic_DNA"/>
</dbReference>
<organism evidence="1 2">
    <name type="scientific">Clostridium cochlearium</name>
    <dbReference type="NCBI Taxonomy" id="1494"/>
    <lineage>
        <taxon>Bacteria</taxon>
        <taxon>Bacillati</taxon>
        <taxon>Bacillota</taxon>
        <taxon>Clostridia</taxon>
        <taxon>Eubacteriales</taxon>
        <taxon>Clostridiaceae</taxon>
        <taxon>Clostridium</taxon>
    </lineage>
</organism>
<name>A0ABY0QLM3_CLOCO</name>
<evidence type="ECO:0000313" key="2">
    <source>
        <dbReference type="Proteomes" id="UP000198811"/>
    </source>
</evidence>